<name>A0A1I8FHX1_9PLAT</name>
<protein>
    <submittedName>
        <fullName evidence="3">Cadherin domain-containing protein</fullName>
    </submittedName>
</protein>
<proteinExistence type="predicted"/>
<feature type="compositionally biased region" description="Polar residues" evidence="1">
    <location>
        <begin position="157"/>
        <end position="183"/>
    </location>
</feature>
<dbReference type="AlphaFoldDB" id="A0A1I8FHX1"/>
<organism evidence="2 3">
    <name type="scientific">Macrostomum lignano</name>
    <dbReference type="NCBI Taxonomy" id="282301"/>
    <lineage>
        <taxon>Eukaryota</taxon>
        <taxon>Metazoa</taxon>
        <taxon>Spiralia</taxon>
        <taxon>Lophotrochozoa</taxon>
        <taxon>Platyhelminthes</taxon>
        <taxon>Rhabditophora</taxon>
        <taxon>Macrostomorpha</taxon>
        <taxon>Macrostomida</taxon>
        <taxon>Macrostomidae</taxon>
        <taxon>Macrostomum</taxon>
    </lineage>
</organism>
<evidence type="ECO:0000313" key="2">
    <source>
        <dbReference type="Proteomes" id="UP000095280"/>
    </source>
</evidence>
<dbReference type="Gene3D" id="2.60.120.200">
    <property type="match status" value="1"/>
</dbReference>
<evidence type="ECO:0000256" key="1">
    <source>
        <dbReference type="SAM" id="MobiDB-lite"/>
    </source>
</evidence>
<sequence>PVENAAADTLGNTFERRGCRLRVDTNFTIYVDPASDPYNNLKIVKLSASSARLLIWNPWTGDLETGQLGRCCARLLHTGAGRSRQDRPRPTISLTIRDVNDSPSQACGALLAHCAGLRRPQALCCCPADVRHDPDKNAANSAFTYQPVALQSPGPGSRSQTQGVSAGRTSFSLSTQQRVTQPGTPAPTCWSHISITDPTGGPVVTATVTVTVVPAACDPTSLSSTTDVLDLGLPRIASSNNGVTGIGASYSWDNADTLEQFFHPDRHVETNLVKVGAPGRRPANYTLTRPVQPGPNWRWPPAAGQPLPEHQGPVRCQRVRCPPWLRGRKAALAFFVASGIAVYAVLPRAKMDFRQTWPGRCSVRRLKRVVEAPYSPCRRLFGCPGGCSHRLSVERVHLAAASHPHQQQRPGWRQPAIQGAVCGACSSDPSASSSASAPVHVGFNAATGYLMTDRSTASCRSLNLSFSFLTSSLRTASCLYTGPYGQPASPARPASRLPQRTPGHRKLRARIDLGSGPVDLAISGGPRLDDSRWHRVDLTPIEQYLDRWSLPSGLEQSVPHRLAEARRGSPAAQLRVGNQLIDLVADNSDALPRLVWLKICSLSGSQQHSGACDVPAPTLASWAPTATSLVEAAEFFCIERPPKQSTCLSVQFRSRQPSGCGVSAQKLAKAQGPPTLQTCRADAPPLRDSRLVAQLNTGELLAAWARRAFIGGASVTVDTTGSVRCSRRRTICSLPAWPDRSLTRPPAGGDSASAARLAALFGSSSRRVPWSASSLRDPPALVPARLAPPAPQNQPSGSTVCGCLPARLTMRGDRRLLAITRIPGCGLALTCRLPHRASRPPAARSAMSRCSPSPEPASSSPWCWASWWLVILLALLVWWCRRRHMGEPLLEPDKDTRENVRRLRRGRRRRGGHEPNFDLQLLRVAERRRRLSTGAGVAAAAACSVCSSRCRGLRRPACDDAPDGPADALWSTPWTTATKARGQRGWRPQLSVAAATADRSQDYGELHRWGAGLPACGRPVRSAEPELAAC</sequence>
<keyword evidence="2" id="KW-1185">Reference proteome</keyword>
<dbReference type="WBParaSite" id="maker-unitig_35333-snap-gene-0.2-mRNA-1">
    <property type="protein sequence ID" value="maker-unitig_35333-snap-gene-0.2-mRNA-1"/>
    <property type="gene ID" value="maker-unitig_35333-snap-gene-0.2"/>
</dbReference>
<feature type="region of interest" description="Disordered" evidence="1">
    <location>
        <begin position="148"/>
        <end position="189"/>
    </location>
</feature>
<evidence type="ECO:0000313" key="3">
    <source>
        <dbReference type="WBParaSite" id="maker-unitig_35333-snap-gene-0.2-mRNA-1"/>
    </source>
</evidence>
<accession>A0A1I8FHX1</accession>
<dbReference type="Proteomes" id="UP000095280">
    <property type="component" value="Unplaced"/>
</dbReference>
<reference evidence="3" key="1">
    <citation type="submission" date="2016-11" db="UniProtKB">
        <authorList>
            <consortium name="WormBaseParasite"/>
        </authorList>
    </citation>
    <scope>IDENTIFICATION</scope>
</reference>